<evidence type="ECO:0000313" key="1">
    <source>
        <dbReference type="EMBL" id="SNC76493.1"/>
    </source>
</evidence>
<organism evidence="1 2">
    <name type="scientific">Hymenobacter gelipurpurascens</name>
    <dbReference type="NCBI Taxonomy" id="89968"/>
    <lineage>
        <taxon>Bacteria</taxon>
        <taxon>Pseudomonadati</taxon>
        <taxon>Bacteroidota</taxon>
        <taxon>Cytophagia</taxon>
        <taxon>Cytophagales</taxon>
        <taxon>Hymenobacteraceae</taxon>
        <taxon>Hymenobacter</taxon>
    </lineage>
</organism>
<dbReference type="Proteomes" id="UP000198131">
    <property type="component" value="Unassembled WGS sequence"/>
</dbReference>
<dbReference type="Pfam" id="PF00232">
    <property type="entry name" value="Glyco_hydro_1"/>
    <property type="match status" value="1"/>
</dbReference>
<keyword evidence="2" id="KW-1185">Reference proteome</keyword>
<dbReference type="AlphaFoldDB" id="A0A212UE83"/>
<proteinExistence type="predicted"/>
<evidence type="ECO:0000313" key="2">
    <source>
        <dbReference type="Proteomes" id="UP000198131"/>
    </source>
</evidence>
<dbReference type="InterPro" id="IPR051923">
    <property type="entry name" value="Glycosyl_Hydrolase_39"/>
</dbReference>
<gene>
    <name evidence="1" type="ORF">SAMN06265337_3414</name>
</gene>
<dbReference type="Gene3D" id="3.20.20.80">
    <property type="entry name" value="Glycosidases"/>
    <property type="match status" value="1"/>
</dbReference>
<dbReference type="OrthoDB" id="9803892at2"/>
<sequence>MAKSFLTHIKANFGDGLYEGDEYGGAAGHDGSGLPTNSPGNFMFATGIECSYPTIANGTIRRDLLAETDHYNRYKEDLGLVKEMGLKVLRYNLPYYLIHKAPGKFDWEFADKAMAEIQRLGITPILDLMHFGVPDWIGNFQNPELPVHFAEYCGAVARRYPWVRFYTPVNEIYVTARASAKDGIWNEQLKDDRAFITAMKHIAAASIMGNQQIAKYRPDCIIVQSESAEFIHEMRAVPTPEICLQNKLRFLSLDLLYAHPIDSEVLIYCLDNGLTRQELDWFMAGEPPGYQIMGNDYYGRNERIIKPDGNWCAAEDVLGWYTMTRQYYERYRKPVFHTETNTFNAKDAECWLWKQWVNVQRIRQDGVPVVGFTWYSLLDQIDWDISLAEKRMSVNACGLYDLDRKIRPVGESYKMMIREFGQITIMPHGEMFEFTSRPATLKVEK</sequence>
<dbReference type="SUPFAM" id="SSF51445">
    <property type="entry name" value="(Trans)glycosidases"/>
    <property type="match status" value="1"/>
</dbReference>
<dbReference type="InterPro" id="IPR001360">
    <property type="entry name" value="Glyco_hydro_1"/>
</dbReference>
<accession>A0A212UE83</accession>
<name>A0A212UE83_9BACT</name>
<dbReference type="GO" id="GO:0004553">
    <property type="term" value="F:hydrolase activity, hydrolyzing O-glycosyl compounds"/>
    <property type="evidence" value="ECO:0007669"/>
    <property type="project" value="InterPro"/>
</dbReference>
<reference evidence="2" key="1">
    <citation type="submission" date="2017-06" db="EMBL/GenBank/DDBJ databases">
        <authorList>
            <person name="Varghese N."/>
            <person name="Submissions S."/>
        </authorList>
    </citation>
    <scope>NUCLEOTIDE SEQUENCE [LARGE SCALE GENOMIC DNA]</scope>
    <source>
        <strain evidence="2">DSM 11116</strain>
    </source>
</reference>
<protein>
    <submittedName>
        <fullName evidence="1">Beta-glucosidase/6-phospho-beta-glucosidase/beta-galactosidase</fullName>
    </submittedName>
</protein>
<dbReference type="PANTHER" id="PTHR12631">
    <property type="entry name" value="ALPHA-L-IDURONIDASE"/>
    <property type="match status" value="1"/>
</dbReference>
<dbReference type="PANTHER" id="PTHR12631:SF10">
    <property type="entry name" value="BETA-XYLOSIDASE-LIKE PROTEIN-RELATED"/>
    <property type="match status" value="1"/>
</dbReference>
<dbReference type="EMBL" id="FYEW01000002">
    <property type="protein sequence ID" value="SNC76493.1"/>
    <property type="molecule type" value="Genomic_DNA"/>
</dbReference>
<dbReference type="InterPro" id="IPR017853">
    <property type="entry name" value="GH"/>
</dbReference>
<dbReference type="RefSeq" id="WP_088844675.1">
    <property type="nucleotide sequence ID" value="NZ_FYEW01000002.1"/>
</dbReference>
<dbReference type="GO" id="GO:0005975">
    <property type="term" value="P:carbohydrate metabolic process"/>
    <property type="evidence" value="ECO:0007669"/>
    <property type="project" value="InterPro"/>
</dbReference>